<organism evidence="2 3">
    <name type="scientific">[Clostridium] leptum</name>
    <dbReference type="NCBI Taxonomy" id="1535"/>
    <lineage>
        <taxon>Bacteria</taxon>
        <taxon>Bacillati</taxon>
        <taxon>Bacillota</taxon>
        <taxon>Clostridia</taxon>
        <taxon>Eubacteriales</taxon>
        <taxon>Oscillospiraceae</taxon>
        <taxon>Oscillospiraceae incertae sedis</taxon>
    </lineage>
</organism>
<proteinExistence type="predicted"/>
<accession>A0A412AZZ6</accession>
<evidence type="ECO:0000313" key="2">
    <source>
        <dbReference type="EMBL" id="RGQ43678.1"/>
    </source>
</evidence>
<feature type="signal peptide" evidence="1">
    <location>
        <begin position="1"/>
        <end position="24"/>
    </location>
</feature>
<dbReference type="AlphaFoldDB" id="A0A412AZZ6"/>
<reference evidence="2 3" key="1">
    <citation type="submission" date="2018-08" db="EMBL/GenBank/DDBJ databases">
        <title>A genome reference for cultivated species of the human gut microbiota.</title>
        <authorList>
            <person name="Zou Y."/>
            <person name="Xue W."/>
            <person name="Luo G."/>
        </authorList>
    </citation>
    <scope>NUCLEOTIDE SEQUENCE [LARGE SCALE GENOMIC DNA]</scope>
    <source>
        <strain evidence="2 3">AF28-26</strain>
    </source>
</reference>
<dbReference type="PANTHER" id="PTHR43649">
    <property type="entry name" value="ARABINOSE-BINDING PROTEIN-RELATED"/>
    <property type="match status" value="1"/>
</dbReference>
<name>A0A412AZZ6_9FIRM</name>
<dbReference type="InterPro" id="IPR050490">
    <property type="entry name" value="Bact_solute-bd_prot1"/>
</dbReference>
<dbReference type="PROSITE" id="PS51257">
    <property type="entry name" value="PROKAR_LIPOPROTEIN"/>
    <property type="match status" value="1"/>
</dbReference>
<protein>
    <submittedName>
        <fullName evidence="2">Extracellular solute-binding protein</fullName>
    </submittedName>
</protein>
<gene>
    <name evidence="2" type="ORF">DWY99_02480</name>
</gene>
<dbReference type="PANTHER" id="PTHR43649:SF12">
    <property type="entry name" value="DIACETYLCHITOBIOSE BINDING PROTEIN DASA"/>
    <property type="match status" value="1"/>
</dbReference>
<keyword evidence="1" id="KW-0732">Signal</keyword>
<dbReference type="EMBL" id="QRTC01000005">
    <property type="protein sequence ID" value="RGQ43678.1"/>
    <property type="molecule type" value="Genomic_DNA"/>
</dbReference>
<dbReference type="Gene3D" id="3.40.190.10">
    <property type="entry name" value="Periplasmic binding protein-like II"/>
    <property type="match status" value="2"/>
</dbReference>
<dbReference type="SUPFAM" id="SSF53850">
    <property type="entry name" value="Periplasmic binding protein-like II"/>
    <property type="match status" value="1"/>
</dbReference>
<dbReference type="Proteomes" id="UP000284751">
    <property type="component" value="Unassembled WGS sequence"/>
</dbReference>
<evidence type="ECO:0000313" key="3">
    <source>
        <dbReference type="Proteomes" id="UP000284751"/>
    </source>
</evidence>
<comment type="caution">
    <text evidence="2">The sequence shown here is derived from an EMBL/GenBank/DDBJ whole genome shotgun (WGS) entry which is preliminary data.</text>
</comment>
<sequence length="555" mass="63984">MAVRRFAAGLLCAFLLLSAGCGQARETNDQQPEGEQEPVTFRALCIDGAWSQNQISDSDINLVLEEKTGVTLEIEYMAGEISDRLQLLTASRDYPDVINAGVYHNILYQAGAYLPLDELIEKYGPNIQKMYGDTYYRLKWSKEDPKIYTLGAGDTQTEELTLHGFQLQNAAARQLGYPEMDTLADFEAAIRSYMEQYPKIYGLDTVGLSLLFDEQGFERTVMAPAVVSTGLPYQGDWYVDQNNMVRFHIQRDEEKEYIRWLNHMYHEGLLDPESFVQNQNFYTKKICSGQVLGLAEDYDWMQYPHSVLRSLGMDTRTYGFYSLTLEEGETYAKVEKTGFSGGNMGFAITTTCREPERFIQFVDYLCSDEGQILLNWGIEGKQYQVENGVRTVIGSVRQKFYMDPTYRQQVGLDAYSEIWPSYRSSSADESGNLYSPHTKEFTIESYSRVEKEVLEHYGFDCWEDLYWSGSGEYSLRFSDLSTLQLPMEREYQKIYQACKELIRESIKDLILTDTSQFDGGWEEFIEKLGQRGAPQLEIKMTQQARNRLNRWEKET</sequence>
<evidence type="ECO:0000256" key="1">
    <source>
        <dbReference type="SAM" id="SignalP"/>
    </source>
</evidence>
<feature type="chain" id="PRO_5019501324" evidence="1">
    <location>
        <begin position="25"/>
        <end position="555"/>
    </location>
</feature>